<dbReference type="PANTHER" id="PTHR24559">
    <property type="entry name" value="TRANSPOSON TY3-I GAG-POL POLYPROTEIN"/>
    <property type="match status" value="1"/>
</dbReference>
<dbReference type="PROSITE" id="PS50878">
    <property type="entry name" value="RT_POL"/>
    <property type="match status" value="1"/>
</dbReference>
<dbReference type="AlphaFoldDB" id="A0AAD5YPQ7"/>
<feature type="domain" description="Reverse transcriptase" evidence="2">
    <location>
        <begin position="517"/>
        <end position="697"/>
    </location>
</feature>
<dbReference type="CDD" id="cd00303">
    <property type="entry name" value="retropepsin_like"/>
    <property type="match status" value="1"/>
</dbReference>
<dbReference type="InterPro" id="IPR000477">
    <property type="entry name" value="RT_dom"/>
</dbReference>
<evidence type="ECO:0000313" key="4">
    <source>
        <dbReference type="Proteomes" id="UP001213000"/>
    </source>
</evidence>
<dbReference type="PROSITE" id="PS00141">
    <property type="entry name" value="ASP_PROTEASE"/>
    <property type="match status" value="1"/>
</dbReference>
<dbReference type="InterPro" id="IPR001969">
    <property type="entry name" value="Aspartic_peptidase_AS"/>
</dbReference>
<dbReference type="Pfam" id="PF00078">
    <property type="entry name" value="RVT_1"/>
    <property type="match status" value="1"/>
</dbReference>
<dbReference type="Gene3D" id="2.40.70.10">
    <property type="entry name" value="Acid Proteases"/>
    <property type="match status" value="1"/>
</dbReference>
<name>A0AAD5YPQ7_9AGAR</name>
<gene>
    <name evidence="3" type="ORF">NP233_g7688</name>
</gene>
<evidence type="ECO:0000256" key="1">
    <source>
        <dbReference type="ARBA" id="ARBA00022750"/>
    </source>
</evidence>
<sequence length="739" mass="86139">MVIGKDEETIGLGFHAEEYEDFKKALREAFAPTDEPGYAHQQLLSLKQGNLPMEDFISQFKNLVRKSKITEDWPLIEIFRKAIERTIAWQLDTGPSPPKTLAEWYTRARQTNDHLRRARSMYGSVPNISRLGFQPPRKAPVPPPRQFYPRAHWQFTFNNRAPTRDPNAMDIDNIYYDQLSEADYHNNNQYYVDDYYSAQDEEVYPYPEDQHLTPGDEYNTPAEAHFNLVLTPMERQCFNQGLCIECGGKGLNKFIYLPLKILNNKTRKPKPVIALIDSGAQENFISKNYVEQNNMTQQPLKGPPITVQYANGSSNPDATIHSFVSLNSIIDGKQCNIRTLVAQLSEKDLILGYPFLEEYNPDIDWQNRTFQWRPDKEKRFNELSHSTNRPVDICTLTLNHLAILHTTNPIADNWTEDPFDSEYRNSAEINFLEYSLSQEMDPIISTPAELNYKATMAKPYSEYASLFDEKQSERFPLSRVYDHKIDTTPEFVPKSFKAYQLSPGETEEVKTFIEENLRKGYIQESESPMASPMFFVGKKDGKLRPCQDYRYLNKYTIKNAYPIPMISQIMDKLKNAKYFTKLDVRLGYNNIRIREGDQWKAAFKTPLGLYEPTVMFFGLTNSPATFQHMMDTIFARMLDKGNIIIYMDDILVWGETIEELRERTIQALEILKTNDLYLKLEKCEFEKQRLEYLGHIISPGKVEMDPTKLDGIRQWPTPKSTRDVRKFMGFCNYYRKFIH</sequence>
<keyword evidence="1" id="KW-0378">Hydrolase</keyword>
<dbReference type="InterPro" id="IPR043128">
    <property type="entry name" value="Rev_trsase/Diguanyl_cyclase"/>
</dbReference>
<dbReference type="Proteomes" id="UP001213000">
    <property type="component" value="Unassembled WGS sequence"/>
</dbReference>
<evidence type="ECO:0000259" key="2">
    <source>
        <dbReference type="PROSITE" id="PS50878"/>
    </source>
</evidence>
<dbReference type="GO" id="GO:0004190">
    <property type="term" value="F:aspartic-type endopeptidase activity"/>
    <property type="evidence" value="ECO:0007669"/>
    <property type="project" value="UniProtKB-KW"/>
</dbReference>
<organism evidence="3 4">
    <name type="scientific">Leucocoprinus birnbaumii</name>
    <dbReference type="NCBI Taxonomy" id="56174"/>
    <lineage>
        <taxon>Eukaryota</taxon>
        <taxon>Fungi</taxon>
        <taxon>Dikarya</taxon>
        <taxon>Basidiomycota</taxon>
        <taxon>Agaricomycotina</taxon>
        <taxon>Agaricomycetes</taxon>
        <taxon>Agaricomycetidae</taxon>
        <taxon>Agaricales</taxon>
        <taxon>Agaricineae</taxon>
        <taxon>Agaricaceae</taxon>
        <taxon>Leucocoprinus</taxon>
    </lineage>
</organism>
<dbReference type="InterPro" id="IPR021109">
    <property type="entry name" value="Peptidase_aspartic_dom_sf"/>
</dbReference>
<dbReference type="InterPro" id="IPR005162">
    <property type="entry name" value="Retrotrans_gag_dom"/>
</dbReference>
<dbReference type="Gene3D" id="3.30.70.270">
    <property type="match status" value="2"/>
</dbReference>
<accession>A0AAD5YPQ7</accession>
<protein>
    <recommendedName>
        <fullName evidence="2">Reverse transcriptase domain-containing protein</fullName>
    </recommendedName>
</protein>
<keyword evidence="1" id="KW-0064">Aspartyl protease</keyword>
<proteinExistence type="predicted"/>
<dbReference type="Gene3D" id="3.10.10.10">
    <property type="entry name" value="HIV Type 1 Reverse Transcriptase, subunit A, domain 1"/>
    <property type="match status" value="1"/>
</dbReference>
<evidence type="ECO:0000313" key="3">
    <source>
        <dbReference type="EMBL" id="KAJ3565343.1"/>
    </source>
</evidence>
<dbReference type="SUPFAM" id="SSF50630">
    <property type="entry name" value="Acid proteases"/>
    <property type="match status" value="1"/>
</dbReference>
<dbReference type="Pfam" id="PF08284">
    <property type="entry name" value="RVP_2"/>
    <property type="match status" value="1"/>
</dbReference>
<keyword evidence="1" id="KW-0645">Protease</keyword>
<dbReference type="InterPro" id="IPR043502">
    <property type="entry name" value="DNA/RNA_pol_sf"/>
</dbReference>
<dbReference type="Pfam" id="PF03732">
    <property type="entry name" value="Retrotrans_gag"/>
    <property type="match status" value="1"/>
</dbReference>
<dbReference type="InterPro" id="IPR053134">
    <property type="entry name" value="RNA-dir_DNA_polymerase"/>
</dbReference>
<dbReference type="CDD" id="cd01647">
    <property type="entry name" value="RT_LTR"/>
    <property type="match status" value="1"/>
</dbReference>
<reference evidence="3" key="1">
    <citation type="submission" date="2022-07" db="EMBL/GenBank/DDBJ databases">
        <title>Genome Sequence of Leucocoprinus birnbaumii.</title>
        <authorList>
            <person name="Buettner E."/>
        </authorList>
    </citation>
    <scope>NUCLEOTIDE SEQUENCE</scope>
    <source>
        <strain evidence="3">VT141</strain>
    </source>
</reference>
<comment type="caution">
    <text evidence="3">The sequence shown here is derived from an EMBL/GenBank/DDBJ whole genome shotgun (WGS) entry which is preliminary data.</text>
</comment>
<dbReference type="PANTHER" id="PTHR24559:SF440">
    <property type="entry name" value="RIBONUCLEASE H"/>
    <property type="match status" value="1"/>
</dbReference>
<keyword evidence="4" id="KW-1185">Reference proteome</keyword>
<dbReference type="EMBL" id="JANIEX010000579">
    <property type="protein sequence ID" value="KAJ3565343.1"/>
    <property type="molecule type" value="Genomic_DNA"/>
</dbReference>
<dbReference type="SUPFAM" id="SSF56672">
    <property type="entry name" value="DNA/RNA polymerases"/>
    <property type="match status" value="1"/>
</dbReference>
<dbReference type="GO" id="GO:0006508">
    <property type="term" value="P:proteolysis"/>
    <property type="evidence" value="ECO:0007669"/>
    <property type="project" value="InterPro"/>
</dbReference>